<dbReference type="Proteomes" id="UP000193944">
    <property type="component" value="Unassembled WGS sequence"/>
</dbReference>
<keyword evidence="7" id="KW-1185">Reference proteome</keyword>
<dbReference type="EMBL" id="MCFG01000254">
    <property type="protein sequence ID" value="ORX77312.1"/>
    <property type="molecule type" value="Genomic_DNA"/>
</dbReference>
<dbReference type="OrthoDB" id="2159336at2759"/>
<reference evidence="6 7" key="1">
    <citation type="submission" date="2016-08" db="EMBL/GenBank/DDBJ databases">
        <title>A Parts List for Fungal Cellulosomes Revealed by Comparative Genomics.</title>
        <authorList>
            <consortium name="DOE Joint Genome Institute"/>
            <person name="Haitjema C.H."/>
            <person name="Gilmore S.P."/>
            <person name="Henske J.K."/>
            <person name="Solomon K.V."/>
            <person name="De Groot R."/>
            <person name="Kuo A."/>
            <person name="Mondo S.J."/>
            <person name="Salamov A.A."/>
            <person name="Labutti K."/>
            <person name="Zhao Z."/>
            <person name="Chiniquy J."/>
            <person name="Barry K."/>
            <person name="Brewer H.M."/>
            <person name="Purvine S.O."/>
            <person name="Wright A.T."/>
            <person name="Boxma B."/>
            <person name="Van Alen T."/>
            <person name="Hackstein J.H."/>
            <person name="Baker S.E."/>
            <person name="Grigoriev I.V."/>
            <person name="O'Malley M.A."/>
        </authorList>
    </citation>
    <scope>NUCLEOTIDE SEQUENCE [LARGE SCALE GENOMIC DNA]</scope>
    <source>
        <strain evidence="6 7">S4</strain>
    </source>
</reference>
<protein>
    <recommendedName>
        <fullName evidence="5">SH3 domain-containing protein</fullName>
    </recommendedName>
</protein>
<feature type="compositionally biased region" description="Basic and acidic residues" evidence="4">
    <location>
        <begin position="543"/>
        <end position="554"/>
    </location>
</feature>
<organism evidence="6 7">
    <name type="scientific">Anaeromyces robustus</name>
    <dbReference type="NCBI Taxonomy" id="1754192"/>
    <lineage>
        <taxon>Eukaryota</taxon>
        <taxon>Fungi</taxon>
        <taxon>Fungi incertae sedis</taxon>
        <taxon>Chytridiomycota</taxon>
        <taxon>Chytridiomycota incertae sedis</taxon>
        <taxon>Neocallimastigomycetes</taxon>
        <taxon>Neocallimastigales</taxon>
        <taxon>Neocallimastigaceae</taxon>
        <taxon>Anaeromyces</taxon>
    </lineage>
</organism>
<gene>
    <name evidence="6" type="ORF">BCR32DRAFT_270732</name>
</gene>
<dbReference type="Gene3D" id="2.30.30.40">
    <property type="entry name" value="SH3 Domains"/>
    <property type="match status" value="1"/>
</dbReference>
<dbReference type="Pfam" id="PF14604">
    <property type="entry name" value="SH3_9"/>
    <property type="match status" value="1"/>
</dbReference>
<feature type="compositionally biased region" description="Basic and acidic residues" evidence="4">
    <location>
        <begin position="575"/>
        <end position="602"/>
    </location>
</feature>
<evidence type="ECO:0000259" key="5">
    <source>
        <dbReference type="PROSITE" id="PS50002"/>
    </source>
</evidence>
<evidence type="ECO:0000256" key="4">
    <source>
        <dbReference type="SAM" id="MobiDB-lite"/>
    </source>
</evidence>
<evidence type="ECO:0000313" key="6">
    <source>
        <dbReference type="EMBL" id="ORX77312.1"/>
    </source>
</evidence>
<reference evidence="6 7" key="2">
    <citation type="submission" date="2016-08" db="EMBL/GenBank/DDBJ databases">
        <title>Pervasive Adenine N6-methylation of Active Genes in Fungi.</title>
        <authorList>
            <consortium name="DOE Joint Genome Institute"/>
            <person name="Mondo S.J."/>
            <person name="Dannebaum R.O."/>
            <person name="Kuo R.C."/>
            <person name="Labutti K."/>
            <person name="Haridas S."/>
            <person name="Kuo A."/>
            <person name="Salamov A."/>
            <person name="Ahrendt S.R."/>
            <person name="Lipzen A."/>
            <person name="Sullivan W."/>
            <person name="Andreopoulos W.B."/>
            <person name="Clum A."/>
            <person name="Lindquist E."/>
            <person name="Daum C."/>
            <person name="Ramamoorthy G.K."/>
            <person name="Gryganskyi A."/>
            <person name="Culley D."/>
            <person name="Magnuson J.K."/>
            <person name="James T.Y."/>
            <person name="O'Malley M.A."/>
            <person name="Stajich J.E."/>
            <person name="Spatafora J.W."/>
            <person name="Visel A."/>
            <person name="Grigoriev I.V."/>
        </authorList>
    </citation>
    <scope>NUCLEOTIDE SEQUENCE [LARGE SCALE GENOMIC DNA]</scope>
    <source>
        <strain evidence="6 7">S4</strain>
    </source>
</reference>
<evidence type="ECO:0000256" key="2">
    <source>
        <dbReference type="PROSITE-ProRule" id="PRU00192"/>
    </source>
</evidence>
<dbReference type="Gene3D" id="6.10.140.1620">
    <property type="match status" value="1"/>
</dbReference>
<feature type="domain" description="SH3" evidence="5">
    <location>
        <begin position="621"/>
        <end position="682"/>
    </location>
</feature>
<feature type="compositionally biased region" description="Pro residues" evidence="4">
    <location>
        <begin position="603"/>
        <end position="613"/>
    </location>
</feature>
<dbReference type="STRING" id="1754192.A0A1Y1WV30"/>
<feature type="coiled-coil region" evidence="3">
    <location>
        <begin position="3"/>
        <end position="30"/>
    </location>
</feature>
<dbReference type="SUPFAM" id="SSF50044">
    <property type="entry name" value="SH3-domain"/>
    <property type="match status" value="1"/>
</dbReference>
<dbReference type="PROSITE" id="PS50002">
    <property type="entry name" value="SH3"/>
    <property type="match status" value="1"/>
</dbReference>
<feature type="compositionally biased region" description="Pro residues" evidence="4">
    <location>
        <begin position="439"/>
        <end position="512"/>
    </location>
</feature>
<keyword evidence="1 2" id="KW-0728">SH3 domain</keyword>
<evidence type="ECO:0000313" key="7">
    <source>
        <dbReference type="Proteomes" id="UP000193944"/>
    </source>
</evidence>
<dbReference type="AlphaFoldDB" id="A0A1Y1WV30"/>
<name>A0A1Y1WV30_9FUNG</name>
<dbReference type="InterPro" id="IPR001452">
    <property type="entry name" value="SH3_domain"/>
</dbReference>
<feature type="compositionally biased region" description="Pro residues" evidence="4">
    <location>
        <begin position="243"/>
        <end position="364"/>
    </location>
</feature>
<accession>A0A1Y1WV30</accession>
<dbReference type="InterPro" id="IPR036028">
    <property type="entry name" value="SH3-like_dom_sf"/>
</dbReference>
<comment type="caution">
    <text evidence="6">The sequence shown here is derived from an EMBL/GenBank/DDBJ whole genome shotgun (WGS) entry which is preliminary data.</text>
</comment>
<evidence type="ECO:0000256" key="1">
    <source>
        <dbReference type="ARBA" id="ARBA00022443"/>
    </source>
</evidence>
<keyword evidence="3" id="KW-0175">Coiled coil</keyword>
<evidence type="ECO:0000256" key="3">
    <source>
        <dbReference type="SAM" id="Coils"/>
    </source>
</evidence>
<feature type="region of interest" description="Disordered" evidence="4">
    <location>
        <begin position="206"/>
        <end position="621"/>
    </location>
</feature>
<sequence length="682" mass="71066">METEEINQLKQVLNTNLDQLAQNQKNLQEISTYFQGIYSNPQNASNFDATAVQAKQYVIQGLNLILYQINFLTKGISEYVLYQTGISDSIDFELNTINHRINSSHEALGRKALGDFQIKLNPDPDPKTATIEVPPRTEDKYELNLTEYDNMGVKLEMPTNTSNRKTLCCDMGMARSSMLGGLTTTMHQYNSAPPAMPRLSEVFTAGNAPTPLSAPPQLVPPTMPSLSSMPAPPQLSMPGQGSAPPPPPAMEGPPPPPAMGGPPPPPAMGGPPPPPPPAMGGPPPPPPAMGGPPPPPPAMGGPPPPPAMGGPPPPPAMGGPPPPPAMGGPPPPAMGGPPPPPSGGGPPPPPPPPVGGGPPPPPAPAASAPKPAAPSSNMSLAEQIAAKSKMRQEQRGNQPPPEPKKPEPVKSSELSMAEALQMAFKKRQQNQSPSVSDAPAPPPAASTPAPPPASAAPKPTPPASSGPPPPPGGAGGPPPPPPPPAAGGPPPPPAPGAGGPPPPPAASAPKPAPAISSNMSLAEQIAAKSRMRQEQRGNQPPPEPKKVEPVKKNPEPLSMADELQMRLKKRAAANKQEEPKKEEPKQEEPKPEPKPVETKPEPKPVAAPTPATAPEPAQEEEYGDLVIVLYDFKGSNPDEIDIYKDEYLRVTNWDIGEGWVFGYQSGNKQKEGSFPKAYVKRV</sequence>
<dbReference type="SMART" id="SM00326">
    <property type="entry name" value="SH3"/>
    <property type="match status" value="1"/>
</dbReference>
<proteinExistence type="predicted"/>
<feature type="compositionally biased region" description="Low complexity" evidence="4">
    <location>
        <begin position="365"/>
        <end position="374"/>
    </location>
</feature>
<feature type="compositionally biased region" description="Pro residues" evidence="4">
    <location>
        <begin position="212"/>
        <end position="223"/>
    </location>
</feature>